<evidence type="ECO:0000256" key="4">
    <source>
        <dbReference type="ARBA" id="ARBA00023125"/>
    </source>
</evidence>
<dbReference type="EMBL" id="DS989848">
    <property type="protein sequence ID" value="EDX75796.1"/>
    <property type="molecule type" value="Genomic_DNA"/>
</dbReference>
<dbReference type="Pfam" id="PF08681">
    <property type="entry name" value="TacA1"/>
    <property type="match status" value="1"/>
</dbReference>
<dbReference type="RefSeq" id="WP_006100934.1">
    <property type="nucleotide sequence ID" value="NZ_DS989848.1"/>
</dbReference>
<dbReference type="InterPro" id="IPR010985">
    <property type="entry name" value="Ribbon_hlx_hlx"/>
</dbReference>
<proteinExistence type="inferred from homology"/>
<dbReference type="STRING" id="118168.MC7420_6451"/>
<keyword evidence="1" id="KW-0678">Repressor</keyword>
<dbReference type="eggNOG" id="COG4453">
    <property type="taxonomic scope" value="Bacteria"/>
</dbReference>
<dbReference type="HOGENOM" id="CLU_152494_1_2_3"/>
<dbReference type="Gene3D" id="1.20.5.780">
    <property type="entry name" value="Single helix bin"/>
    <property type="match status" value="1"/>
</dbReference>
<dbReference type="GO" id="GO:0006355">
    <property type="term" value="P:regulation of DNA-templated transcription"/>
    <property type="evidence" value="ECO:0007669"/>
    <property type="project" value="InterPro"/>
</dbReference>
<reference evidence="7 8" key="1">
    <citation type="submission" date="2008-07" db="EMBL/GenBank/DDBJ databases">
        <authorList>
            <person name="Tandeau de Marsac N."/>
            <person name="Ferriera S."/>
            <person name="Johnson J."/>
            <person name="Kravitz S."/>
            <person name="Beeson K."/>
            <person name="Sutton G."/>
            <person name="Rogers Y.-H."/>
            <person name="Friedman R."/>
            <person name="Frazier M."/>
            <person name="Venter J.C."/>
        </authorList>
    </citation>
    <scope>NUCLEOTIDE SEQUENCE [LARGE SCALE GENOMIC DNA]</scope>
    <source>
        <strain evidence="7 8">PCC 7420</strain>
    </source>
</reference>
<keyword evidence="5" id="KW-0804">Transcription</keyword>
<protein>
    <recommendedName>
        <fullName evidence="9">DUF1778 domain-containing protein</fullName>
    </recommendedName>
</protein>
<evidence type="ECO:0000256" key="2">
    <source>
        <dbReference type="ARBA" id="ARBA00022649"/>
    </source>
</evidence>
<dbReference type="PANTHER" id="PTHR35401:SF1">
    <property type="entry name" value="CYTOPLASMIC PROTEIN"/>
    <property type="match status" value="1"/>
</dbReference>
<evidence type="ECO:0000256" key="5">
    <source>
        <dbReference type="ARBA" id="ARBA00023163"/>
    </source>
</evidence>
<evidence type="ECO:0000256" key="1">
    <source>
        <dbReference type="ARBA" id="ARBA00022491"/>
    </source>
</evidence>
<keyword evidence="2" id="KW-1277">Toxin-antitoxin system</keyword>
<dbReference type="InterPro" id="IPR014795">
    <property type="entry name" value="TacA_1-like"/>
</dbReference>
<evidence type="ECO:0000256" key="3">
    <source>
        <dbReference type="ARBA" id="ARBA00023015"/>
    </source>
</evidence>
<keyword evidence="4" id="KW-0238">DNA-binding</keyword>
<dbReference type="GO" id="GO:0003677">
    <property type="term" value="F:DNA binding"/>
    <property type="evidence" value="ECO:0007669"/>
    <property type="project" value="UniProtKB-KW"/>
</dbReference>
<evidence type="ECO:0008006" key="9">
    <source>
        <dbReference type="Google" id="ProtNLM"/>
    </source>
</evidence>
<name>B4VQV5_9CYAN</name>
<dbReference type="PANTHER" id="PTHR35401">
    <property type="entry name" value="COPG FAMILY HELIX-TURN-HELIX PROTEIN-RELATED-RELATED"/>
    <property type="match status" value="1"/>
</dbReference>
<dbReference type="AlphaFoldDB" id="B4VQV5"/>
<evidence type="ECO:0000313" key="8">
    <source>
        <dbReference type="Proteomes" id="UP000003835"/>
    </source>
</evidence>
<comment type="similarity">
    <text evidence="6">Belongs to the TacA antitoxin family.</text>
</comment>
<keyword evidence="3" id="KW-0805">Transcription regulation</keyword>
<dbReference type="OrthoDB" id="559702at2"/>
<accession>B4VQV5</accession>
<keyword evidence="8" id="KW-1185">Reference proteome</keyword>
<gene>
    <name evidence="7" type="ORF">MC7420_6451</name>
</gene>
<evidence type="ECO:0000313" key="7">
    <source>
        <dbReference type="EMBL" id="EDX75796.1"/>
    </source>
</evidence>
<evidence type="ECO:0000256" key="6">
    <source>
        <dbReference type="ARBA" id="ARBA00049988"/>
    </source>
</evidence>
<sequence length="96" mass="11151">MAFLDKTNKDKRSLVVNMRVEPNQLDLIDTAASVCGKTRSAFMLDAAYRAAEEALLDWRLFRLNDDQWKAFNQALDMPPEKNEKLHQLLQVKSPWE</sequence>
<organism evidence="7 8">
    <name type="scientific">Coleofasciculus chthonoplastes PCC 7420</name>
    <dbReference type="NCBI Taxonomy" id="118168"/>
    <lineage>
        <taxon>Bacteria</taxon>
        <taxon>Bacillati</taxon>
        <taxon>Cyanobacteriota</taxon>
        <taxon>Cyanophyceae</taxon>
        <taxon>Coleofasciculales</taxon>
        <taxon>Coleofasciculaceae</taxon>
        <taxon>Coleofasciculus</taxon>
    </lineage>
</organism>
<dbReference type="SUPFAM" id="SSF47598">
    <property type="entry name" value="Ribbon-helix-helix"/>
    <property type="match status" value="1"/>
</dbReference>
<dbReference type="Proteomes" id="UP000003835">
    <property type="component" value="Unassembled WGS sequence"/>
</dbReference>